<dbReference type="PANTHER" id="PTHR35563:SF2">
    <property type="entry name" value="BARREL METAL-DEPENDENT HYDROLASE, PUTATIVE (AFU_ORTHOLOGUE AFUA_1G16240)-RELATED"/>
    <property type="match status" value="1"/>
</dbReference>
<protein>
    <submittedName>
        <fullName evidence="2">Amidohydrolase family protein</fullName>
    </submittedName>
</protein>
<dbReference type="Proteomes" id="UP001597124">
    <property type="component" value="Unassembled WGS sequence"/>
</dbReference>
<dbReference type="Pfam" id="PF04909">
    <property type="entry name" value="Amidohydro_2"/>
    <property type="match status" value="1"/>
</dbReference>
<dbReference type="SUPFAM" id="SSF51556">
    <property type="entry name" value="Metallo-dependent hydrolases"/>
    <property type="match status" value="1"/>
</dbReference>
<organism evidence="2 3">
    <name type="scientific">Sphingosinicella xenopeptidilytica</name>
    <dbReference type="NCBI Taxonomy" id="364098"/>
    <lineage>
        <taxon>Bacteria</taxon>
        <taxon>Pseudomonadati</taxon>
        <taxon>Pseudomonadota</taxon>
        <taxon>Alphaproteobacteria</taxon>
        <taxon>Sphingomonadales</taxon>
        <taxon>Sphingosinicellaceae</taxon>
        <taxon>Sphingosinicella</taxon>
    </lineage>
</organism>
<accession>A0ABW3C0N6</accession>
<dbReference type="Gene3D" id="3.20.20.140">
    <property type="entry name" value="Metal-dependent hydrolases"/>
    <property type="match status" value="1"/>
</dbReference>
<dbReference type="InterPro" id="IPR006680">
    <property type="entry name" value="Amidohydro-rel"/>
</dbReference>
<keyword evidence="3" id="KW-1185">Reference proteome</keyword>
<dbReference type="InterPro" id="IPR052358">
    <property type="entry name" value="Aro_Compnd_Degr_Hydrolases"/>
</dbReference>
<sequence>MIPIEPLVSQPMRAADSLERPGFAMPAGACDTHMHVFGPLETYPSVRYPQYTLPDAKLAHYRTVMEVLGLRSFVIVQPSFYDTDNRCLIDALKVSGDAARGVVMIEPDVAMDTLREWHDVGVRGIRLDLFKRRELPLAEIQRFILDSAAKVAPLGWHLQFYAPGYIVRDLIDFLATLEIDFVIDHMGYMLEEDGLTEADFERLLALLKRGRCWLKASAPYRLAKKRGMDAVDDIAKAIVHAAPERTIWGSDWPHIPDGGRDTGVLLNQLALWAPDPADRKLILVDNPKALFGFGTD</sequence>
<reference evidence="3" key="1">
    <citation type="journal article" date="2019" name="Int. J. Syst. Evol. Microbiol.">
        <title>The Global Catalogue of Microorganisms (GCM) 10K type strain sequencing project: providing services to taxonomists for standard genome sequencing and annotation.</title>
        <authorList>
            <consortium name="The Broad Institute Genomics Platform"/>
            <consortium name="The Broad Institute Genome Sequencing Center for Infectious Disease"/>
            <person name="Wu L."/>
            <person name="Ma J."/>
        </authorList>
    </citation>
    <scope>NUCLEOTIDE SEQUENCE [LARGE SCALE GENOMIC DNA]</scope>
    <source>
        <strain evidence="3">CCUG 52537</strain>
    </source>
</reference>
<dbReference type="EMBL" id="JBHTIK010000001">
    <property type="protein sequence ID" value="MFD0847112.1"/>
    <property type="molecule type" value="Genomic_DNA"/>
</dbReference>
<dbReference type="InterPro" id="IPR032466">
    <property type="entry name" value="Metal_Hydrolase"/>
</dbReference>
<evidence type="ECO:0000313" key="2">
    <source>
        <dbReference type="EMBL" id="MFD0847112.1"/>
    </source>
</evidence>
<dbReference type="RefSeq" id="WP_381485488.1">
    <property type="nucleotide sequence ID" value="NZ_JBHTIK010000001.1"/>
</dbReference>
<feature type="domain" description="Amidohydrolase-related" evidence="1">
    <location>
        <begin position="30"/>
        <end position="293"/>
    </location>
</feature>
<gene>
    <name evidence="2" type="ORF">ACFQ00_02125</name>
</gene>
<evidence type="ECO:0000313" key="3">
    <source>
        <dbReference type="Proteomes" id="UP001597124"/>
    </source>
</evidence>
<dbReference type="PANTHER" id="PTHR35563">
    <property type="entry name" value="BARREL METAL-DEPENDENT HYDROLASE, PUTATIVE (AFU_ORTHOLOGUE AFUA_1G16240)-RELATED"/>
    <property type="match status" value="1"/>
</dbReference>
<proteinExistence type="predicted"/>
<comment type="caution">
    <text evidence="2">The sequence shown here is derived from an EMBL/GenBank/DDBJ whole genome shotgun (WGS) entry which is preliminary data.</text>
</comment>
<name>A0ABW3C0N6_SPHXN</name>
<evidence type="ECO:0000259" key="1">
    <source>
        <dbReference type="Pfam" id="PF04909"/>
    </source>
</evidence>